<protein>
    <submittedName>
        <fullName evidence="1">Uncharacterized protein</fullName>
    </submittedName>
</protein>
<dbReference type="OrthoDB" id="10584085at2759"/>
<name>W6UMQ7_ECHGR</name>
<evidence type="ECO:0000313" key="1">
    <source>
        <dbReference type="EMBL" id="EUB54774.1"/>
    </source>
</evidence>
<dbReference type="Proteomes" id="UP000019149">
    <property type="component" value="Unassembled WGS sequence"/>
</dbReference>
<dbReference type="KEGG" id="egl:EGR_10373"/>
<dbReference type="CTD" id="36346088"/>
<gene>
    <name evidence="1" type="ORF">EGR_10373</name>
</gene>
<dbReference type="RefSeq" id="XP_024345970.1">
    <property type="nucleotide sequence ID" value="XM_024499622.1"/>
</dbReference>
<keyword evidence="2" id="KW-1185">Reference proteome</keyword>
<dbReference type="EMBL" id="APAU02000213">
    <property type="protein sequence ID" value="EUB54774.1"/>
    <property type="molecule type" value="Genomic_DNA"/>
</dbReference>
<sequence length="227" mass="24677">MKPGGGGGSSSSVSAGVKAAILEAAPSFFNDDALDELLPRLPFLNPLDIYDRQARNGTAQGRTDQQRGQEQCTANYIEVIELAEAKNFVTSLPDGFELLQDECLISRKWCLRRFSGDHLLNVACFLELELRSFQGQCRRQACASGLGTDVQFISSFPNPHPNPLVLISTDLIMDPRDGYIDAYDAFVAVMGDCEVATGSEESLLESPSGRDTPFSALQPVICKAHSQ</sequence>
<reference evidence="1 2" key="1">
    <citation type="journal article" date="2013" name="Nat. Genet.">
        <title>The genome of the hydatid tapeworm Echinococcus granulosus.</title>
        <authorList>
            <person name="Zheng H."/>
            <person name="Zhang W."/>
            <person name="Zhang L."/>
            <person name="Zhang Z."/>
            <person name="Li J."/>
            <person name="Lu G."/>
            <person name="Zhu Y."/>
            <person name="Wang Y."/>
            <person name="Huang Y."/>
            <person name="Liu J."/>
            <person name="Kang H."/>
            <person name="Chen J."/>
            <person name="Wang L."/>
            <person name="Chen A."/>
            <person name="Yu S."/>
            <person name="Gao Z."/>
            <person name="Jin L."/>
            <person name="Gu W."/>
            <person name="Wang Z."/>
            <person name="Zhao L."/>
            <person name="Shi B."/>
            <person name="Wen H."/>
            <person name="Lin R."/>
            <person name="Jones M.K."/>
            <person name="Brejova B."/>
            <person name="Vinar T."/>
            <person name="Zhao G."/>
            <person name="McManus D.P."/>
            <person name="Chen Z."/>
            <person name="Zhou Y."/>
            <person name="Wang S."/>
        </authorList>
    </citation>
    <scope>NUCLEOTIDE SEQUENCE [LARGE SCALE GENOMIC DNA]</scope>
</reference>
<proteinExistence type="predicted"/>
<comment type="caution">
    <text evidence="1">The sequence shown here is derived from an EMBL/GenBank/DDBJ whole genome shotgun (WGS) entry which is preliminary data.</text>
</comment>
<dbReference type="GeneID" id="36346088"/>
<evidence type="ECO:0000313" key="2">
    <source>
        <dbReference type="Proteomes" id="UP000019149"/>
    </source>
</evidence>
<accession>W6UMQ7</accession>
<dbReference type="AlphaFoldDB" id="W6UMQ7"/>
<organism evidence="1 2">
    <name type="scientific">Echinococcus granulosus</name>
    <name type="common">Hydatid tapeworm</name>
    <dbReference type="NCBI Taxonomy" id="6210"/>
    <lineage>
        <taxon>Eukaryota</taxon>
        <taxon>Metazoa</taxon>
        <taxon>Spiralia</taxon>
        <taxon>Lophotrochozoa</taxon>
        <taxon>Platyhelminthes</taxon>
        <taxon>Cestoda</taxon>
        <taxon>Eucestoda</taxon>
        <taxon>Cyclophyllidea</taxon>
        <taxon>Taeniidae</taxon>
        <taxon>Echinococcus</taxon>
        <taxon>Echinococcus granulosus group</taxon>
    </lineage>
</organism>